<evidence type="ECO:0000313" key="2">
    <source>
        <dbReference type="Proteomes" id="UP000018719"/>
    </source>
</evidence>
<organism evidence="1 2">
    <name type="scientific">Leptospira inadai serovar Lyme str. 10</name>
    <dbReference type="NCBI Taxonomy" id="1049790"/>
    <lineage>
        <taxon>Bacteria</taxon>
        <taxon>Pseudomonadati</taxon>
        <taxon>Spirochaetota</taxon>
        <taxon>Spirochaetia</taxon>
        <taxon>Leptospirales</taxon>
        <taxon>Leptospiraceae</taxon>
        <taxon>Leptospira</taxon>
    </lineage>
</organism>
<sequence>MVGEIPVHSVWAFNADSEISILISIYIPSKEKWDDFRKRK</sequence>
<dbReference type="EMBL" id="AHMM02000002">
    <property type="protein sequence ID" value="EQA38940.1"/>
    <property type="molecule type" value="Genomic_DNA"/>
</dbReference>
<comment type="caution">
    <text evidence="1">The sequence shown here is derived from an EMBL/GenBank/DDBJ whole genome shotgun (WGS) entry which is preliminary data.</text>
</comment>
<proteinExistence type="predicted"/>
<protein>
    <submittedName>
        <fullName evidence="1">Uncharacterized protein</fullName>
    </submittedName>
</protein>
<dbReference type="Proteomes" id="UP000018719">
    <property type="component" value="Unassembled WGS sequence"/>
</dbReference>
<reference evidence="1 2" key="1">
    <citation type="submission" date="2013-05" db="EMBL/GenBank/DDBJ databases">
        <authorList>
            <person name="Harkins D.M."/>
            <person name="Durkin A.S."/>
            <person name="Brinkac L.M."/>
            <person name="Haft D.H."/>
            <person name="Selengut J.D."/>
            <person name="Sanka R."/>
            <person name="DePew J."/>
            <person name="Purushe J."/>
            <person name="Hartskeerl R.A."/>
            <person name="Ahmed A."/>
            <person name="van der Linden H."/>
            <person name="Goris M.G.A."/>
            <person name="Vinetz J.M."/>
            <person name="Sutton G.G."/>
            <person name="Nierman W.C."/>
            <person name="Fouts D.E."/>
        </authorList>
    </citation>
    <scope>NUCLEOTIDE SEQUENCE [LARGE SCALE GENOMIC DNA]</scope>
    <source>
        <strain evidence="1 2">10</strain>
    </source>
</reference>
<dbReference type="STRING" id="1049790.LEP1GSC047_0170"/>
<evidence type="ECO:0000313" key="1">
    <source>
        <dbReference type="EMBL" id="EQA38940.1"/>
    </source>
</evidence>
<dbReference type="AlphaFoldDB" id="V6HQ56"/>
<name>V6HQ56_9LEPT</name>
<gene>
    <name evidence="1" type="ORF">LEP1GSC047_0170</name>
</gene>
<accession>V6HQ56</accession>